<protein>
    <submittedName>
        <fullName evidence="10">Zinc finger protein Xfin</fullName>
    </submittedName>
</protein>
<keyword evidence="2" id="KW-0479">Metal-binding</keyword>
<evidence type="ECO:0000256" key="4">
    <source>
        <dbReference type="ARBA" id="ARBA00022771"/>
    </source>
</evidence>
<evidence type="ECO:0000256" key="2">
    <source>
        <dbReference type="ARBA" id="ARBA00022723"/>
    </source>
</evidence>
<comment type="caution">
    <text evidence="10">The sequence shown here is derived from an EMBL/GenBank/DDBJ whole genome shotgun (WGS) entry which is preliminary data.</text>
</comment>
<comment type="subcellular location">
    <subcellularLocation>
        <location evidence="1">Nucleus</location>
    </subcellularLocation>
</comment>
<feature type="domain" description="C2H2-type" evidence="9">
    <location>
        <begin position="477"/>
        <end position="502"/>
    </location>
</feature>
<dbReference type="PANTHER" id="PTHR24376:SF235">
    <property type="entry name" value="C2H2-TYPE DOMAIN-CONTAINING PROTEIN"/>
    <property type="match status" value="1"/>
</dbReference>
<dbReference type="PROSITE" id="PS50157">
    <property type="entry name" value="ZINC_FINGER_C2H2_2"/>
    <property type="match status" value="18"/>
</dbReference>
<dbReference type="Proteomes" id="UP000198287">
    <property type="component" value="Unassembled WGS sequence"/>
</dbReference>
<feature type="domain" description="C2H2-type" evidence="9">
    <location>
        <begin position="1167"/>
        <end position="1195"/>
    </location>
</feature>
<organism evidence="10 11">
    <name type="scientific">Folsomia candida</name>
    <name type="common">Springtail</name>
    <dbReference type="NCBI Taxonomy" id="158441"/>
    <lineage>
        <taxon>Eukaryota</taxon>
        <taxon>Metazoa</taxon>
        <taxon>Ecdysozoa</taxon>
        <taxon>Arthropoda</taxon>
        <taxon>Hexapoda</taxon>
        <taxon>Collembola</taxon>
        <taxon>Entomobryomorpha</taxon>
        <taxon>Isotomoidea</taxon>
        <taxon>Isotomidae</taxon>
        <taxon>Proisotominae</taxon>
        <taxon>Folsomia</taxon>
    </lineage>
</organism>
<feature type="region of interest" description="Disordered" evidence="8">
    <location>
        <begin position="398"/>
        <end position="418"/>
    </location>
</feature>
<proteinExistence type="predicted"/>
<evidence type="ECO:0000256" key="7">
    <source>
        <dbReference type="PROSITE-ProRule" id="PRU00042"/>
    </source>
</evidence>
<evidence type="ECO:0000256" key="8">
    <source>
        <dbReference type="SAM" id="MobiDB-lite"/>
    </source>
</evidence>
<dbReference type="GO" id="GO:0000978">
    <property type="term" value="F:RNA polymerase II cis-regulatory region sequence-specific DNA binding"/>
    <property type="evidence" value="ECO:0007669"/>
    <property type="project" value="TreeGrafter"/>
</dbReference>
<evidence type="ECO:0000256" key="6">
    <source>
        <dbReference type="ARBA" id="ARBA00023242"/>
    </source>
</evidence>
<reference evidence="10 11" key="1">
    <citation type="submission" date="2015-12" db="EMBL/GenBank/DDBJ databases">
        <title>The genome of Folsomia candida.</title>
        <authorList>
            <person name="Faddeeva A."/>
            <person name="Derks M.F."/>
            <person name="Anvar Y."/>
            <person name="Smit S."/>
            <person name="Van Straalen N."/>
            <person name="Roelofs D."/>
        </authorList>
    </citation>
    <scope>NUCLEOTIDE SEQUENCE [LARGE SCALE GENOMIC DNA]</scope>
    <source>
        <strain evidence="10 11">VU population</strain>
        <tissue evidence="10">Whole body</tissue>
    </source>
</reference>
<dbReference type="SMART" id="SM00355">
    <property type="entry name" value="ZnF_C2H2"/>
    <property type="match status" value="29"/>
</dbReference>
<feature type="domain" description="C2H2-type" evidence="9">
    <location>
        <begin position="854"/>
        <end position="879"/>
    </location>
</feature>
<dbReference type="PANTHER" id="PTHR24376">
    <property type="entry name" value="ZINC FINGER PROTEIN"/>
    <property type="match status" value="1"/>
</dbReference>
<evidence type="ECO:0000313" key="11">
    <source>
        <dbReference type="Proteomes" id="UP000198287"/>
    </source>
</evidence>
<feature type="domain" description="C2H2-type" evidence="9">
    <location>
        <begin position="1204"/>
        <end position="1232"/>
    </location>
</feature>
<feature type="domain" description="C2H2-type" evidence="9">
    <location>
        <begin position="1294"/>
        <end position="1321"/>
    </location>
</feature>
<dbReference type="Pfam" id="PF00096">
    <property type="entry name" value="zf-C2H2"/>
    <property type="match status" value="6"/>
</dbReference>
<feature type="compositionally biased region" description="Basic and acidic residues" evidence="8">
    <location>
        <begin position="409"/>
        <end position="418"/>
    </location>
</feature>
<feature type="region of interest" description="Disordered" evidence="8">
    <location>
        <begin position="773"/>
        <end position="797"/>
    </location>
</feature>
<feature type="domain" description="C2H2-type" evidence="9">
    <location>
        <begin position="1478"/>
        <end position="1503"/>
    </location>
</feature>
<evidence type="ECO:0000256" key="5">
    <source>
        <dbReference type="ARBA" id="ARBA00022833"/>
    </source>
</evidence>
<feature type="domain" description="C2H2-type" evidence="9">
    <location>
        <begin position="532"/>
        <end position="560"/>
    </location>
</feature>
<evidence type="ECO:0000256" key="1">
    <source>
        <dbReference type="ARBA" id="ARBA00004123"/>
    </source>
</evidence>
<dbReference type="GO" id="GO:0008270">
    <property type="term" value="F:zinc ion binding"/>
    <property type="evidence" value="ECO:0007669"/>
    <property type="project" value="UniProtKB-KW"/>
</dbReference>
<evidence type="ECO:0000313" key="10">
    <source>
        <dbReference type="EMBL" id="OXA45987.1"/>
    </source>
</evidence>
<feature type="region of interest" description="Disordered" evidence="8">
    <location>
        <begin position="1796"/>
        <end position="1823"/>
    </location>
</feature>
<dbReference type="InterPro" id="IPR036236">
    <property type="entry name" value="Znf_C2H2_sf"/>
</dbReference>
<feature type="domain" description="C2H2-type" evidence="9">
    <location>
        <begin position="1591"/>
        <end position="1619"/>
    </location>
</feature>
<gene>
    <name evidence="10" type="ORF">Fcan01_18963</name>
</gene>
<evidence type="ECO:0000256" key="3">
    <source>
        <dbReference type="ARBA" id="ARBA00022737"/>
    </source>
</evidence>
<feature type="domain" description="C2H2-type" evidence="9">
    <location>
        <begin position="1869"/>
        <end position="1897"/>
    </location>
</feature>
<keyword evidence="3" id="KW-0677">Repeat</keyword>
<dbReference type="InterPro" id="IPR013087">
    <property type="entry name" value="Znf_C2H2_type"/>
</dbReference>
<keyword evidence="11" id="KW-1185">Reference proteome</keyword>
<dbReference type="OrthoDB" id="10205367at2759"/>
<feature type="domain" description="C2H2-type" evidence="9">
    <location>
        <begin position="1833"/>
        <end position="1861"/>
    </location>
</feature>
<dbReference type="GO" id="GO:0005634">
    <property type="term" value="C:nucleus"/>
    <property type="evidence" value="ECO:0007669"/>
    <property type="project" value="UniProtKB-SubCell"/>
</dbReference>
<dbReference type="PROSITE" id="PS00028">
    <property type="entry name" value="ZINC_FINGER_C2H2_1"/>
    <property type="match status" value="11"/>
</dbReference>
<keyword evidence="5" id="KW-0862">Zinc</keyword>
<evidence type="ECO:0000259" key="9">
    <source>
        <dbReference type="PROSITE" id="PS50157"/>
    </source>
</evidence>
<feature type="domain" description="C2H2-type" evidence="9">
    <location>
        <begin position="1429"/>
        <end position="1459"/>
    </location>
</feature>
<dbReference type="Gene3D" id="3.30.160.60">
    <property type="entry name" value="Classic Zinc Finger"/>
    <property type="match status" value="11"/>
</dbReference>
<name>A0A226DMU5_FOLCA</name>
<sequence length="2474" mass="279598">MSKEHSFPNFTKKGTGHILQDLLSSTVLLQRSNFVPPTQPGDDYNFPQGDHSSPEVTSSCSICAESGTNLRALTVQEMEILAKFVPNQEQISLILQTENHPAILCCKICASATLFLAKRTTEIENITISLRAVISRGNGIIFNKGRNEAKINELSTCSICSESGTNQRPLAVQQMEILAKFVLNQEQISLILQTDDHLPIFCCKICSSAILSLAKLTTQIENITISLRAIISRRNGPFNKVRNESAEISESAHQVDNDDSHQLTGEEEFSVKVEPTYGDEITPDPPKSDHSDVDVANSHVPKYVCKICRPNAAFSCYHTYKRHMKNKNIHPDVSEANIADYQPHLESRKFVCKICKRKFLKKSHLERHMRSKNTHPDVSDPAFSLEQEFSVKVELTNDDGDEITSDPPYHPESDDYHSDVDVANSNVPKYVCKICHPNATFPRWDTYKRHMKNKKIHPDVSEADIAAYQPHLESRKFACKICNKKFLKNAHLLRHLTSKTIHPDVSDADFAAAFKTTIERKRPVVPRKRKPFPCPKCDKSFNSSGGLLHHTRLSHEWLRFQRKCTFCTKVFINSTSLQRHMHTRHNVPIPEEETRHFCAICAKTLSSLTSKQCHVEKVHFPDKTSCPYGCEVKIDSEADWVTHLEGCDSEKMNAESESVCKYCPAVFRNLLLQIEHRLRVHPANSLSCSTCGQRFTLQSALTDHPCTKTATTSQNSGPDVVDPGAKYVAGTIIVSEFIQQVVPDEGSSPPNICNNVDLHQLPEEEEELKIEQIYENDDSDQITSDPLYDPERGQSDYESDVDVANSHVPKYLCKICQPNVTFTSFDAYKRHMKNTNIHPDVSDADITDFQTRKFACKICKRKFAKNSNLLRHLTNKKIHPDISDADFAAAFRTTKRVVPPPKPVFEPAHLCPKCGQRFTLQSVLSRHLCSAKTGTNSGPEFESDFTVQPDVTLNGHVRNENINADISELSSHAAPDEGSPPLSDQISNNDADQQLIEEFSVKVYPISDDPADPLKISESEDDDVAPVANPGVPAEPKYVCKICQPNVAFDRHRNYKRHMTNKNIHPDISSADIARFHPHLELKQYACQLCPKKFAGHCHLLRHLSSTTIHPDISDADFAGLHFLLRSMLLSLHEKPLPCPKCDQSFPSYLTFRQHFFRSHEWLPYRRKCTLCPKVFSKLTLLQGHMFARHNIPIPAGARQEARHSCPMCAKTFSGLTTKQRHVELVHLPDKTSCPYGCETKIDSEADWVTHLERCDSPKMSAESECACKYCPAMFRNLLLEMEHRLRVHPENTRPCLSCGKRFIHHTVLHNHRCSKNGPVPKSGLGVTPDSKDGAASQVSGSFHKIEPIDDPEETTSDPLYHPESDDDDANSEPHAGSKKYRFTCKMCKRKFTKNDHLIRHMKNKNIHPDISAADVSDRQPHLSSSAKFVCKICNKEFAKNCHLLRHLRNKRIHPDLSEADISVEFTVVPPPLASKKFACKICGTKFTKNQQLLRHLRNKKIHPDISDADFLAASTGGDRSVPQPQKLFPCPNCDKRYFSSRDLDHHKRHAHEWVPFRRKCTLCPVTFTKLILLQRHMQKCHDVPIPRQENSCTICSKTFVKSESKNSHVELVHSPDKTSCPYGCEVKIDSEDEWVTHLEGCDSPKMSAESECVCKYCPAVFRNILLQIEHRFRIHPANTYSCPTCTQRFTCKAVLNQHHCTLIGNIGSTANIGNVPKNSEKQKFLCTICQPNVSFNTSGAHVRHMRDKNIHPDSADAHVSQVKPRLKSRKFPCKKCGIKFSRSNHLVRHMMNKNLHPDVVSPGSKISAGSTRETGCDQKARIPRSLPGGTKRKCTRCPRQFAHVTLLQKHMQQWHNLSMPNNLSRPRYPCEVCAKTFAKKAHLLLHVELVHFSDKTSCPYGCETRPALANFATPCSATLSYRWNTTCANIPTRLSCVPFVRKDSPANRPFRLIDTSSKSECRTSKLEDTSSFTLNLHLTQWVCIQGQQVIMLYEYLSLESVFTAPSNSEDTGGVIFEAITLKFWKYLFESIILQSTKNHFKILLPARDIHPRIRQNHVLTPFTHHRCAASDFRKSEAASGRRKQRLLGGSGGAGSRKHKLWSEAEALEARSENFGRKLRYWKLEARNFGRKRTPEALGSNVVGPIGSSFRTSEARFLGLSEAASGRRKRDFWSEAEALEAGSENFGRRRKHWKLEAHNFGRKRTPEAEAPWRPDAEPTNRFPISQFKRWGKYFMDNTVLLGSVLTSVLISGAVNDENLRGGRQRSVRNTGIKSQFLKKTCIFVWLLHSPRRFASFCGCKNSRNSNHWNYRAQNTHFRKVFSPPLVILSIPSSPVIISIWVNNVTNLQNFLDIIAQVISHSDSVAEMDSIEPQAGVSVADDYGPYACKGMENNSGGGSGPRPFKVVCRNKKENASMTCNFNGNPHPCSTYNKNQAKFYKQLLDKVGGFVQNNKQCGPPTMEAKICPDIMYKIVR</sequence>
<accession>A0A226DMU5</accession>
<feature type="domain" description="C2H2-type" evidence="9">
    <location>
        <begin position="350"/>
        <end position="375"/>
    </location>
</feature>
<feature type="region of interest" description="Disordered" evidence="8">
    <location>
        <begin position="1315"/>
        <end position="1377"/>
    </location>
</feature>
<feature type="domain" description="C2H2-type" evidence="9">
    <location>
        <begin position="562"/>
        <end position="590"/>
    </location>
</feature>
<dbReference type="SUPFAM" id="SSF57667">
    <property type="entry name" value="beta-beta-alpha zinc fingers"/>
    <property type="match status" value="7"/>
</dbReference>
<keyword evidence="4 7" id="KW-0863">Zinc-finger</keyword>
<keyword evidence="6" id="KW-0539">Nucleus</keyword>
<feature type="domain" description="C2H2-type" evidence="9">
    <location>
        <begin position="1085"/>
        <end position="1110"/>
    </location>
</feature>
<feature type="domain" description="C2H2-type" evidence="9">
    <location>
        <begin position="909"/>
        <end position="937"/>
    </location>
</feature>
<dbReference type="GO" id="GO:0001228">
    <property type="term" value="F:DNA-binding transcription activator activity, RNA polymerase II-specific"/>
    <property type="evidence" value="ECO:0007669"/>
    <property type="project" value="TreeGrafter"/>
</dbReference>
<feature type="domain" description="C2H2-type" evidence="9">
    <location>
        <begin position="1529"/>
        <end position="1552"/>
    </location>
</feature>
<dbReference type="EMBL" id="LNIX01000016">
    <property type="protein sequence ID" value="OXA45987.1"/>
    <property type="molecule type" value="Genomic_DNA"/>
</dbReference>
<feature type="domain" description="C2H2-type" evidence="9">
    <location>
        <begin position="1772"/>
        <end position="1797"/>
    </location>
</feature>
<feature type="region of interest" description="Disordered" evidence="8">
    <location>
        <begin position="2074"/>
        <end position="2097"/>
    </location>
</feature>
<dbReference type="OMA" id="AHANECH"/>
<feature type="domain" description="C2H2-type" evidence="9">
    <location>
        <begin position="1383"/>
        <end position="1408"/>
    </location>
</feature>